<dbReference type="RefSeq" id="WP_068748287.1">
    <property type="nucleotide sequence ID" value="NZ_LOHZ01000027.1"/>
</dbReference>
<keyword evidence="3 6" id="KW-0808">Transferase</keyword>
<dbReference type="Pfam" id="PF00348">
    <property type="entry name" value="polyprenyl_synt"/>
    <property type="match status" value="1"/>
</dbReference>
<dbReference type="SUPFAM" id="SSF48576">
    <property type="entry name" value="Terpenoid synthases"/>
    <property type="match status" value="1"/>
</dbReference>
<dbReference type="InterPro" id="IPR008949">
    <property type="entry name" value="Isoprenoid_synthase_dom_sf"/>
</dbReference>
<evidence type="ECO:0000256" key="4">
    <source>
        <dbReference type="ARBA" id="ARBA00022723"/>
    </source>
</evidence>
<dbReference type="EMBL" id="LOHZ01000027">
    <property type="protein sequence ID" value="KYO66532.1"/>
    <property type="molecule type" value="Genomic_DNA"/>
</dbReference>
<keyword evidence="4" id="KW-0479">Metal-binding</keyword>
<accession>A0A162ML23</accession>
<evidence type="ECO:0000256" key="3">
    <source>
        <dbReference type="ARBA" id="ARBA00022679"/>
    </source>
</evidence>
<sequence>MSKTAYEIIKNELKEVESLIRNQFSGNFGLISQAINSTVLSGGKRLRPALLLLCAKAGKNYDKSKALNLACAVELIHAATLIHDDIVDDSKFRRGMPTLQSLFGKDAAVYAGDYVLIKAFNFLYSVKDFDIINLFSRVMEKIVKGEIKQKEDVFKVISFTDYFKRIKKKTALLFGLSCEVGGIIAGTDNDKIRALKNFGINFGIAFQIIDDILDYTGNREILGKSPGNDIKEGVITLPLLLAIASPHYKDSLLQLIEGIKTGEDNSSRIVEIVLESGAIERSKEFARRILEKSIRSLSPIENLTVKSALESLALSSIERTF</sequence>
<dbReference type="PROSITE" id="PS00444">
    <property type="entry name" value="POLYPRENYL_SYNTHASE_2"/>
    <property type="match status" value="1"/>
</dbReference>
<evidence type="ECO:0000256" key="2">
    <source>
        <dbReference type="ARBA" id="ARBA00006706"/>
    </source>
</evidence>
<dbReference type="PANTHER" id="PTHR12001:SF69">
    <property type="entry name" value="ALL TRANS-POLYPRENYL-DIPHOSPHATE SYNTHASE PDSS1"/>
    <property type="match status" value="1"/>
</dbReference>
<dbReference type="GO" id="GO:0000010">
    <property type="term" value="F:heptaprenyl diphosphate synthase activity"/>
    <property type="evidence" value="ECO:0007669"/>
    <property type="project" value="UniProtKB-EC"/>
</dbReference>
<dbReference type="GO" id="GO:0046872">
    <property type="term" value="F:metal ion binding"/>
    <property type="evidence" value="ECO:0007669"/>
    <property type="project" value="UniProtKB-KW"/>
</dbReference>
<evidence type="ECO:0000313" key="7">
    <source>
        <dbReference type="EMBL" id="KYO66532.1"/>
    </source>
</evidence>
<dbReference type="Gene3D" id="1.10.600.10">
    <property type="entry name" value="Farnesyl Diphosphate Synthase"/>
    <property type="match status" value="1"/>
</dbReference>
<evidence type="ECO:0000313" key="8">
    <source>
        <dbReference type="Proteomes" id="UP000075737"/>
    </source>
</evidence>
<evidence type="ECO:0000256" key="5">
    <source>
        <dbReference type="ARBA" id="ARBA00022842"/>
    </source>
</evidence>
<dbReference type="InterPro" id="IPR000092">
    <property type="entry name" value="Polyprenyl_synt"/>
</dbReference>
<keyword evidence="8" id="KW-1185">Reference proteome</keyword>
<dbReference type="AlphaFoldDB" id="A0A162ML23"/>
<evidence type="ECO:0000256" key="1">
    <source>
        <dbReference type="ARBA" id="ARBA00001946"/>
    </source>
</evidence>
<dbReference type="STRING" id="520767.ATZ99_11600"/>
<keyword evidence="5" id="KW-0460">Magnesium</keyword>
<comment type="similarity">
    <text evidence="2 6">Belongs to the FPP/GGPP synthase family.</text>
</comment>
<dbReference type="InterPro" id="IPR033749">
    <property type="entry name" value="Polyprenyl_synt_CS"/>
</dbReference>
<dbReference type="Proteomes" id="UP000075737">
    <property type="component" value="Unassembled WGS sequence"/>
</dbReference>
<dbReference type="CDD" id="cd00685">
    <property type="entry name" value="Trans_IPPS_HT"/>
    <property type="match status" value="1"/>
</dbReference>
<reference evidence="7 8" key="1">
    <citation type="submission" date="2015-12" db="EMBL/GenBank/DDBJ databases">
        <title>Draft genome of Thermovenabulum gondwanense isolated from a red thermophilic microbial mat colonisisng an outflow channel of a bore well.</title>
        <authorList>
            <person name="Patel B.K."/>
        </authorList>
    </citation>
    <scope>NUCLEOTIDE SEQUENCE [LARGE SCALE GENOMIC DNA]</scope>
    <source>
        <strain evidence="7 8">R270</strain>
    </source>
</reference>
<proteinExistence type="inferred from homology"/>
<evidence type="ECO:0000256" key="6">
    <source>
        <dbReference type="RuleBase" id="RU004466"/>
    </source>
</evidence>
<comment type="caution">
    <text evidence="7">The sequence shown here is derived from an EMBL/GenBank/DDBJ whole genome shotgun (WGS) entry which is preliminary data.</text>
</comment>
<dbReference type="SFLD" id="SFLDS00005">
    <property type="entry name" value="Isoprenoid_Synthase_Type_I"/>
    <property type="match status" value="1"/>
</dbReference>
<dbReference type="GO" id="GO:0008299">
    <property type="term" value="P:isoprenoid biosynthetic process"/>
    <property type="evidence" value="ECO:0007669"/>
    <property type="project" value="InterPro"/>
</dbReference>
<protein>
    <submittedName>
        <fullName evidence="7">Heptaprenyl diphosphate synthase component 2</fullName>
        <ecNumber evidence="7">2.5.1.30</ecNumber>
    </submittedName>
</protein>
<comment type="cofactor">
    <cofactor evidence="1">
        <name>Mg(2+)</name>
        <dbReference type="ChEBI" id="CHEBI:18420"/>
    </cofactor>
</comment>
<organism evidence="7 8">
    <name type="scientific">Thermovenabulum gondwanense</name>
    <dbReference type="NCBI Taxonomy" id="520767"/>
    <lineage>
        <taxon>Bacteria</taxon>
        <taxon>Bacillati</taxon>
        <taxon>Bacillota</taxon>
        <taxon>Clostridia</taxon>
        <taxon>Thermosediminibacterales</taxon>
        <taxon>Thermosediminibacteraceae</taxon>
        <taxon>Thermovenabulum</taxon>
    </lineage>
</organism>
<dbReference type="PANTHER" id="PTHR12001">
    <property type="entry name" value="GERANYLGERANYL PYROPHOSPHATE SYNTHASE"/>
    <property type="match status" value="1"/>
</dbReference>
<name>A0A162ML23_9FIRM</name>
<dbReference type="EC" id="2.5.1.30" evidence="7"/>
<dbReference type="PROSITE" id="PS00723">
    <property type="entry name" value="POLYPRENYL_SYNTHASE_1"/>
    <property type="match status" value="1"/>
</dbReference>
<gene>
    <name evidence="7" type="primary">hepT</name>
    <name evidence="7" type="ORF">ATZ99_11600</name>
</gene>